<dbReference type="AlphaFoldDB" id="A0A174HAH0"/>
<protein>
    <submittedName>
        <fullName evidence="6">AraC family transcriptional regulator</fullName>
    </submittedName>
</protein>
<evidence type="ECO:0000256" key="4">
    <source>
        <dbReference type="SAM" id="Phobius"/>
    </source>
</evidence>
<keyword evidence="4" id="KW-0812">Transmembrane</keyword>
<keyword evidence="3" id="KW-0804">Transcription</keyword>
<dbReference type="RefSeq" id="WP_055657341.1">
    <property type="nucleotide sequence ID" value="NZ_CABIXC010000010.1"/>
</dbReference>
<sequence>MIKKLFGGQNYFRKMLSTCLLVISVTIFILTVFFYQRYADSLSKNLYDGQEKNLEKSARTMNDLVSEISQLYNTVILDSRVVGFGSLKEFDPAENYATYLIVKKFYNINPYVSSLYIYNAMADDAITCGSYRFNLDYCWEYLKEVKKASVFPSPLTGTSEEALTFAYPVYADNFDELSGGIFINLDMKKLSEHVLGTSSQAGMVLGDNGMVLLSDLTEDFTSDPEACEAFLAWPGLTEGESASSLRTFHGDDYLCAFYKDPAQNFTFLSGVPYSEIVGPMKFQRNLSLAVAAAIFLTAILLQYIITKRLYRPLEAITEEFRDSKYAGGSDMDEFSLIRHVYENAIDEIRELEAENAFYQPRMKSDLIRGLVLGNRDIAQTKELLEKNGWEIPFEGMFLACFFIENSDSSDLLAPIVQTRISQHLHETLNPLFYTECVPVASDQVICLINTIEDIPITFDELVRLLEAAKDELLTDNHLVLTISLDGVTSGIEDLNRVYRRVLELKNYRFVLGTNQVIYPGRVMELMPEYMTYPDKLADEILACMLHGKQKEFTENVQEFLSILKQYSYQPASLLFNRLYLDLLFQMQKLNAPDKDSYLSAETLHTPATLTEGAGVLLTIFEWYQERKAAAEQLKDNKHFERIEESRKYIEEHYNDYNLSAGMVAEYLGYSTNYFSRIFKSITGFYINDYIRQIRIVKAQELLMNSDMTITTIAEATGFSNPNYFYSIFKKETGLTPAAYRNAGQRNG</sequence>
<evidence type="ECO:0000256" key="1">
    <source>
        <dbReference type="ARBA" id="ARBA00023015"/>
    </source>
</evidence>
<dbReference type="PROSITE" id="PS00041">
    <property type="entry name" value="HTH_ARAC_FAMILY_1"/>
    <property type="match status" value="1"/>
</dbReference>
<keyword evidence="1" id="KW-0805">Transcription regulation</keyword>
<dbReference type="PROSITE" id="PS01124">
    <property type="entry name" value="HTH_ARAC_FAMILY_2"/>
    <property type="match status" value="1"/>
</dbReference>
<keyword evidence="2" id="KW-0238">DNA-binding</keyword>
<feature type="transmembrane region" description="Helical" evidence="4">
    <location>
        <begin position="15"/>
        <end position="35"/>
    </location>
</feature>
<evidence type="ECO:0000313" key="6">
    <source>
        <dbReference type="EMBL" id="CUO70208.1"/>
    </source>
</evidence>
<dbReference type="PRINTS" id="PR00032">
    <property type="entry name" value="HTHARAC"/>
</dbReference>
<feature type="domain" description="HTH araC/xylS-type" evidence="5">
    <location>
        <begin position="643"/>
        <end position="742"/>
    </location>
</feature>
<evidence type="ECO:0000313" key="7">
    <source>
        <dbReference type="Proteomes" id="UP000095651"/>
    </source>
</evidence>
<feature type="transmembrane region" description="Helical" evidence="4">
    <location>
        <begin position="286"/>
        <end position="305"/>
    </location>
</feature>
<organism evidence="6 7">
    <name type="scientific">Hungatella hathewayi</name>
    <dbReference type="NCBI Taxonomy" id="154046"/>
    <lineage>
        <taxon>Bacteria</taxon>
        <taxon>Bacillati</taxon>
        <taxon>Bacillota</taxon>
        <taxon>Clostridia</taxon>
        <taxon>Lachnospirales</taxon>
        <taxon>Lachnospiraceae</taxon>
        <taxon>Hungatella</taxon>
    </lineage>
</organism>
<evidence type="ECO:0000256" key="3">
    <source>
        <dbReference type="ARBA" id="ARBA00023163"/>
    </source>
</evidence>
<reference evidence="6 7" key="1">
    <citation type="submission" date="2015-09" db="EMBL/GenBank/DDBJ databases">
        <authorList>
            <consortium name="Pathogen Informatics"/>
        </authorList>
    </citation>
    <scope>NUCLEOTIDE SEQUENCE [LARGE SCALE GENOMIC DNA]</scope>
    <source>
        <strain evidence="6 7">2789STDY5608850</strain>
    </source>
</reference>
<dbReference type="InterPro" id="IPR018060">
    <property type="entry name" value="HTH_AraC"/>
</dbReference>
<dbReference type="GO" id="GO:0043565">
    <property type="term" value="F:sequence-specific DNA binding"/>
    <property type="evidence" value="ECO:0007669"/>
    <property type="project" value="InterPro"/>
</dbReference>
<keyword evidence="4" id="KW-1133">Transmembrane helix</keyword>
<dbReference type="EMBL" id="CYZE01000010">
    <property type="protein sequence ID" value="CUO70208.1"/>
    <property type="molecule type" value="Genomic_DNA"/>
</dbReference>
<evidence type="ECO:0000259" key="5">
    <source>
        <dbReference type="PROSITE" id="PS01124"/>
    </source>
</evidence>
<accession>A0A174HAH0</accession>
<dbReference type="InterPro" id="IPR009057">
    <property type="entry name" value="Homeodomain-like_sf"/>
</dbReference>
<name>A0A174HAH0_9FIRM</name>
<evidence type="ECO:0000256" key="2">
    <source>
        <dbReference type="ARBA" id="ARBA00023125"/>
    </source>
</evidence>
<gene>
    <name evidence="6" type="primary">btr_9</name>
    <name evidence="6" type="ORF">ERS852407_03654</name>
</gene>
<dbReference type="SUPFAM" id="SSF46689">
    <property type="entry name" value="Homeodomain-like"/>
    <property type="match status" value="2"/>
</dbReference>
<dbReference type="InterPro" id="IPR020449">
    <property type="entry name" value="Tscrpt_reg_AraC-type_HTH"/>
</dbReference>
<dbReference type="Gene3D" id="1.10.10.60">
    <property type="entry name" value="Homeodomain-like"/>
    <property type="match status" value="2"/>
</dbReference>
<keyword evidence="4" id="KW-0472">Membrane</keyword>
<dbReference type="Proteomes" id="UP000095651">
    <property type="component" value="Unassembled WGS sequence"/>
</dbReference>
<dbReference type="PANTHER" id="PTHR43280:SF28">
    <property type="entry name" value="HTH-TYPE TRANSCRIPTIONAL ACTIVATOR RHAS"/>
    <property type="match status" value="1"/>
</dbReference>
<dbReference type="InterPro" id="IPR018062">
    <property type="entry name" value="HTH_AraC-typ_CS"/>
</dbReference>
<proteinExistence type="predicted"/>
<dbReference type="PANTHER" id="PTHR43280">
    <property type="entry name" value="ARAC-FAMILY TRANSCRIPTIONAL REGULATOR"/>
    <property type="match status" value="1"/>
</dbReference>
<dbReference type="GO" id="GO:0003700">
    <property type="term" value="F:DNA-binding transcription factor activity"/>
    <property type="evidence" value="ECO:0007669"/>
    <property type="project" value="InterPro"/>
</dbReference>
<dbReference type="SMART" id="SM00342">
    <property type="entry name" value="HTH_ARAC"/>
    <property type="match status" value="1"/>
</dbReference>
<dbReference type="Pfam" id="PF12833">
    <property type="entry name" value="HTH_18"/>
    <property type="match status" value="1"/>
</dbReference>